<gene>
    <name evidence="2" type="ORF">CEO22_448</name>
</gene>
<organism evidence="2 3">
    <name type="scientific">Candidatus Berkelbacteria bacterium Gr01-1014_85</name>
    <dbReference type="NCBI Taxonomy" id="2017150"/>
    <lineage>
        <taxon>Bacteria</taxon>
        <taxon>Candidatus Berkelbacteria</taxon>
    </lineage>
</organism>
<sequence length="132" mass="16035">GRRDVKHIPHQEVSRFLKIANRYGGSNWWRWDYMDEDHWAAIKAAAIHHVPIYRPIRPTGPEWWVVTWAKQVVRVWTMLFILAMLWSRFRLGYRRWDECLLYAFIAPVLILYWLGTWTGHYIRQIATSRRLA</sequence>
<evidence type="ECO:0000313" key="2">
    <source>
        <dbReference type="EMBL" id="TSC65508.1"/>
    </source>
</evidence>
<evidence type="ECO:0000313" key="3">
    <source>
        <dbReference type="Proteomes" id="UP000316253"/>
    </source>
</evidence>
<protein>
    <submittedName>
        <fullName evidence="2">Uncharacterized protein</fullName>
    </submittedName>
</protein>
<feature type="transmembrane region" description="Helical" evidence="1">
    <location>
        <begin position="99"/>
        <end position="122"/>
    </location>
</feature>
<reference evidence="2 3" key="1">
    <citation type="submission" date="2017-08" db="EMBL/GenBank/DDBJ databases">
        <title>Mechanisms for carbon and nitrogen cycling indicate functional differentiation within the Candidate Phyla Radiation.</title>
        <authorList>
            <person name="Danczak R.E."/>
            <person name="Johnston M.D."/>
            <person name="Kenah C."/>
            <person name="Slattery M."/>
            <person name="Wrighton K.C."/>
            <person name="Wilkins M.J."/>
        </authorList>
    </citation>
    <scope>NUCLEOTIDE SEQUENCE [LARGE SCALE GENOMIC DNA]</scope>
    <source>
        <strain evidence="2">Gr01-1014_85</strain>
    </source>
</reference>
<accession>A0A554JAY0</accession>
<evidence type="ECO:0000256" key="1">
    <source>
        <dbReference type="SAM" id="Phobius"/>
    </source>
</evidence>
<keyword evidence="1" id="KW-1133">Transmembrane helix</keyword>
<dbReference type="EMBL" id="VMFD01000039">
    <property type="protein sequence ID" value="TSC65508.1"/>
    <property type="molecule type" value="Genomic_DNA"/>
</dbReference>
<name>A0A554JAY0_9BACT</name>
<proteinExistence type="predicted"/>
<keyword evidence="1" id="KW-0472">Membrane</keyword>
<feature type="transmembrane region" description="Helical" evidence="1">
    <location>
        <begin position="68"/>
        <end position="87"/>
    </location>
</feature>
<dbReference type="Proteomes" id="UP000316253">
    <property type="component" value="Unassembled WGS sequence"/>
</dbReference>
<keyword evidence="1" id="KW-0812">Transmembrane</keyword>
<comment type="caution">
    <text evidence="2">The sequence shown here is derived from an EMBL/GenBank/DDBJ whole genome shotgun (WGS) entry which is preliminary data.</text>
</comment>
<dbReference type="AlphaFoldDB" id="A0A554JAY0"/>
<feature type="non-terminal residue" evidence="2">
    <location>
        <position position="1"/>
    </location>
</feature>